<evidence type="ECO:0000313" key="2">
    <source>
        <dbReference type="Proteomes" id="UP000634136"/>
    </source>
</evidence>
<keyword evidence="2" id="KW-1185">Reference proteome</keyword>
<accession>A0A834X314</accession>
<proteinExistence type="predicted"/>
<gene>
    <name evidence="1" type="ORF">G2W53_011467</name>
</gene>
<dbReference type="AlphaFoldDB" id="A0A834X314"/>
<name>A0A834X314_9FABA</name>
<sequence length="23" mass="2476">MALTICVGEASALERKQNMDSAH</sequence>
<organism evidence="1 2">
    <name type="scientific">Senna tora</name>
    <dbReference type="NCBI Taxonomy" id="362788"/>
    <lineage>
        <taxon>Eukaryota</taxon>
        <taxon>Viridiplantae</taxon>
        <taxon>Streptophyta</taxon>
        <taxon>Embryophyta</taxon>
        <taxon>Tracheophyta</taxon>
        <taxon>Spermatophyta</taxon>
        <taxon>Magnoliopsida</taxon>
        <taxon>eudicotyledons</taxon>
        <taxon>Gunneridae</taxon>
        <taxon>Pentapetalae</taxon>
        <taxon>rosids</taxon>
        <taxon>fabids</taxon>
        <taxon>Fabales</taxon>
        <taxon>Fabaceae</taxon>
        <taxon>Caesalpinioideae</taxon>
        <taxon>Cassia clade</taxon>
        <taxon>Senna</taxon>
    </lineage>
</organism>
<comment type="caution">
    <text evidence="1">The sequence shown here is derived from an EMBL/GenBank/DDBJ whole genome shotgun (WGS) entry which is preliminary data.</text>
</comment>
<reference evidence="1" key="1">
    <citation type="submission" date="2020-09" db="EMBL/GenBank/DDBJ databases">
        <title>Genome-Enabled Discovery of Anthraquinone Biosynthesis in Senna tora.</title>
        <authorList>
            <person name="Kang S.-H."/>
            <person name="Pandey R.P."/>
            <person name="Lee C.-M."/>
            <person name="Sim J.-S."/>
            <person name="Jeong J.-T."/>
            <person name="Choi B.-S."/>
            <person name="Jung M."/>
            <person name="Ginzburg D."/>
            <person name="Zhao K."/>
            <person name="Won S.Y."/>
            <person name="Oh T.-J."/>
            <person name="Yu Y."/>
            <person name="Kim N.-H."/>
            <person name="Lee O.R."/>
            <person name="Lee T.-H."/>
            <person name="Bashyal P."/>
            <person name="Kim T.-S."/>
            <person name="Lee W.-H."/>
            <person name="Kawkins C."/>
            <person name="Kim C.-K."/>
            <person name="Kim J.S."/>
            <person name="Ahn B.O."/>
            <person name="Rhee S.Y."/>
            <person name="Sohng J.K."/>
        </authorList>
    </citation>
    <scope>NUCLEOTIDE SEQUENCE</scope>
    <source>
        <tissue evidence="1">Leaf</tissue>
    </source>
</reference>
<protein>
    <submittedName>
        <fullName evidence="1">Uncharacterized protein</fullName>
    </submittedName>
</protein>
<dbReference type="EMBL" id="JAAIUW010000004">
    <property type="protein sequence ID" value="KAF7836608.1"/>
    <property type="molecule type" value="Genomic_DNA"/>
</dbReference>
<evidence type="ECO:0000313" key="1">
    <source>
        <dbReference type="EMBL" id="KAF7836608.1"/>
    </source>
</evidence>
<dbReference type="Proteomes" id="UP000634136">
    <property type="component" value="Unassembled WGS sequence"/>
</dbReference>